<accession>A0ACA9L0S0</accession>
<reference evidence="1" key="1">
    <citation type="submission" date="2021-06" db="EMBL/GenBank/DDBJ databases">
        <authorList>
            <person name="Kallberg Y."/>
            <person name="Tangrot J."/>
            <person name="Rosling A."/>
        </authorList>
    </citation>
    <scope>NUCLEOTIDE SEQUENCE</scope>
    <source>
        <strain evidence="1">CL356</strain>
    </source>
</reference>
<keyword evidence="2" id="KW-1185">Reference proteome</keyword>
<gene>
    <name evidence="1" type="ORF">ACOLOM_LOCUS2962</name>
</gene>
<proteinExistence type="predicted"/>
<comment type="caution">
    <text evidence="1">The sequence shown here is derived from an EMBL/GenBank/DDBJ whole genome shotgun (WGS) entry which is preliminary data.</text>
</comment>
<evidence type="ECO:0000313" key="1">
    <source>
        <dbReference type="EMBL" id="CAG8504952.1"/>
    </source>
</evidence>
<evidence type="ECO:0000313" key="2">
    <source>
        <dbReference type="Proteomes" id="UP000789525"/>
    </source>
</evidence>
<organism evidence="1 2">
    <name type="scientific">Acaulospora colombiana</name>
    <dbReference type="NCBI Taxonomy" id="27376"/>
    <lineage>
        <taxon>Eukaryota</taxon>
        <taxon>Fungi</taxon>
        <taxon>Fungi incertae sedis</taxon>
        <taxon>Mucoromycota</taxon>
        <taxon>Glomeromycotina</taxon>
        <taxon>Glomeromycetes</taxon>
        <taxon>Diversisporales</taxon>
        <taxon>Acaulosporaceae</taxon>
        <taxon>Acaulospora</taxon>
    </lineage>
</organism>
<dbReference type="EMBL" id="CAJVPT010004178">
    <property type="protein sequence ID" value="CAG8504952.1"/>
    <property type="molecule type" value="Genomic_DNA"/>
</dbReference>
<dbReference type="Proteomes" id="UP000789525">
    <property type="component" value="Unassembled WGS sequence"/>
</dbReference>
<name>A0ACA9L0S0_9GLOM</name>
<sequence>MAAESWYYAIGCMDAKVRATSNGGDNFFAIERDANLFYRGFPCTWMKGDLLNKNLPTDFIERGAYKNKNTARSPEKLVETRQLW</sequence>
<protein>
    <submittedName>
        <fullName evidence="1">4795_t:CDS:1</fullName>
    </submittedName>
</protein>